<evidence type="ECO:0000256" key="2">
    <source>
        <dbReference type="SAM" id="SignalP"/>
    </source>
</evidence>
<dbReference type="AlphaFoldDB" id="A0A2S4PXW9"/>
<evidence type="ECO:0000313" key="4">
    <source>
        <dbReference type="Proteomes" id="UP000237438"/>
    </source>
</evidence>
<dbReference type="PANTHER" id="PTHR34883:SF17">
    <property type="entry name" value="CUPREDOXIN"/>
    <property type="match status" value="1"/>
</dbReference>
<dbReference type="InterPro" id="IPR008972">
    <property type="entry name" value="Cupredoxin"/>
</dbReference>
<comment type="caution">
    <text evidence="3">The sequence shown here is derived from an EMBL/GenBank/DDBJ whole genome shotgun (WGS) entry which is preliminary data.</text>
</comment>
<feature type="region of interest" description="Disordered" evidence="1">
    <location>
        <begin position="185"/>
        <end position="248"/>
    </location>
</feature>
<sequence length="269" mass="27349">MQFSVILLSCLSFGYSFAQGNLKTATSPASTGTPKAPGSDGSTSPLAQVKVHVVKVGANAATKFEPDKITAQVGEMVQFQFAGGNHTVAQSTFDQPCVPISMIDPKVSGFYSGYMPTSAASDMIPTYTIMISNLTPIWIYCAQGKHCEKGMQMVINENSKANATRTLENFSALAAKAVTVQMKAGGNSSVSTPPSPSGASLTPSGVALKPSGAPSKNSDKSPILGSGSSSGSGNSPAQSAPSPISASGKNSANIAMSALVGLLAFAIVM</sequence>
<feature type="region of interest" description="Disordered" evidence="1">
    <location>
        <begin position="25"/>
        <end position="44"/>
    </location>
</feature>
<organism evidence="3 4">
    <name type="scientific">Erysiphe pulchra</name>
    <dbReference type="NCBI Taxonomy" id="225359"/>
    <lineage>
        <taxon>Eukaryota</taxon>
        <taxon>Fungi</taxon>
        <taxon>Dikarya</taxon>
        <taxon>Ascomycota</taxon>
        <taxon>Pezizomycotina</taxon>
        <taxon>Leotiomycetes</taxon>
        <taxon>Erysiphales</taxon>
        <taxon>Erysiphaceae</taxon>
        <taxon>Erysiphe</taxon>
    </lineage>
</organism>
<feature type="compositionally biased region" description="Low complexity" evidence="1">
    <location>
        <begin position="220"/>
        <end position="247"/>
    </location>
</feature>
<dbReference type="STRING" id="225359.A0A2S4PXW9"/>
<dbReference type="Gene3D" id="2.60.40.420">
    <property type="entry name" value="Cupredoxins - blue copper proteins"/>
    <property type="match status" value="1"/>
</dbReference>
<dbReference type="Proteomes" id="UP000237438">
    <property type="component" value="Unassembled WGS sequence"/>
</dbReference>
<accession>A0A2S4PXW9</accession>
<evidence type="ECO:0000313" key="3">
    <source>
        <dbReference type="EMBL" id="POS86893.1"/>
    </source>
</evidence>
<reference evidence="3 4" key="1">
    <citation type="submission" date="2017-10" db="EMBL/GenBank/DDBJ databases">
        <title>Development of genomic resources for the powdery mildew, Erysiphe pulchra.</title>
        <authorList>
            <person name="Wadl P.A."/>
            <person name="Mack B.M."/>
            <person name="Moore G."/>
            <person name="Beltz S.B."/>
        </authorList>
    </citation>
    <scope>NUCLEOTIDE SEQUENCE [LARGE SCALE GENOMIC DNA]</scope>
    <source>
        <strain evidence="3">Cflorida</strain>
    </source>
</reference>
<dbReference type="SUPFAM" id="SSF49503">
    <property type="entry name" value="Cupredoxins"/>
    <property type="match status" value="1"/>
</dbReference>
<feature type="chain" id="PRO_5015695962" description="Extracellular serine-rich protein" evidence="2">
    <location>
        <begin position="19"/>
        <end position="269"/>
    </location>
</feature>
<keyword evidence="2" id="KW-0732">Signal</keyword>
<dbReference type="CDD" id="cd00920">
    <property type="entry name" value="Cupredoxin"/>
    <property type="match status" value="1"/>
</dbReference>
<keyword evidence="4" id="KW-1185">Reference proteome</keyword>
<evidence type="ECO:0000256" key="1">
    <source>
        <dbReference type="SAM" id="MobiDB-lite"/>
    </source>
</evidence>
<gene>
    <name evidence="3" type="ORF">EPUL_002420</name>
</gene>
<evidence type="ECO:0008006" key="5">
    <source>
        <dbReference type="Google" id="ProtNLM"/>
    </source>
</evidence>
<protein>
    <recommendedName>
        <fullName evidence="5">Extracellular serine-rich protein</fullName>
    </recommendedName>
</protein>
<dbReference type="EMBL" id="PEDP01000231">
    <property type="protein sequence ID" value="POS86893.1"/>
    <property type="molecule type" value="Genomic_DNA"/>
</dbReference>
<dbReference type="InterPro" id="IPR052953">
    <property type="entry name" value="Ser-rich/MCO-related"/>
</dbReference>
<feature type="signal peptide" evidence="2">
    <location>
        <begin position="1"/>
        <end position="18"/>
    </location>
</feature>
<dbReference type="OrthoDB" id="5421909at2759"/>
<feature type="compositionally biased region" description="Polar residues" evidence="1">
    <location>
        <begin position="186"/>
        <end position="203"/>
    </location>
</feature>
<dbReference type="PANTHER" id="PTHR34883">
    <property type="entry name" value="SERINE-RICH PROTEIN, PUTATIVE-RELATED-RELATED"/>
    <property type="match status" value="1"/>
</dbReference>
<proteinExistence type="predicted"/>
<name>A0A2S4PXW9_9PEZI</name>